<evidence type="ECO:0000313" key="3">
    <source>
        <dbReference type="Proteomes" id="UP000321577"/>
    </source>
</evidence>
<name>A0A512M920_9BACT</name>
<evidence type="ECO:0000313" key="2">
    <source>
        <dbReference type="EMBL" id="GEP43237.1"/>
    </source>
</evidence>
<dbReference type="AlphaFoldDB" id="A0A512M920"/>
<evidence type="ECO:0000256" key="1">
    <source>
        <dbReference type="SAM" id="Phobius"/>
    </source>
</evidence>
<keyword evidence="1" id="KW-1133">Transmembrane helix</keyword>
<keyword evidence="3" id="KW-1185">Reference proteome</keyword>
<dbReference type="OrthoDB" id="281928at2"/>
<dbReference type="RefSeq" id="WP_146850819.1">
    <property type="nucleotide sequence ID" value="NZ_BKAG01000016.1"/>
</dbReference>
<organism evidence="2 3">
    <name type="scientific">Brevifollis gellanilyticus</name>
    <dbReference type="NCBI Taxonomy" id="748831"/>
    <lineage>
        <taxon>Bacteria</taxon>
        <taxon>Pseudomonadati</taxon>
        <taxon>Verrucomicrobiota</taxon>
        <taxon>Verrucomicrobiia</taxon>
        <taxon>Verrucomicrobiales</taxon>
        <taxon>Verrucomicrobiaceae</taxon>
    </lineage>
</organism>
<comment type="caution">
    <text evidence="2">The sequence shown here is derived from an EMBL/GenBank/DDBJ whole genome shotgun (WGS) entry which is preliminary data.</text>
</comment>
<accession>A0A512M920</accession>
<keyword evidence="1" id="KW-0812">Transmembrane</keyword>
<reference evidence="2 3" key="1">
    <citation type="submission" date="2019-07" db="EMBL/GenBank/DDBJ databases">
        <title>Whole genome shotgun sequence of Brevifollis gellanilyticus NBRC 108608.</title>
        <authorList>
            <person name="Hosoyama A."/>
            <person name="Uohara A."/>
            <person name="Ohji S."/>
            <person name="Ichikawa N."/>
        </authorList>
    </citation>
    <scope>NUCLEOTIDE SEQUENCE [LARGE SCALE GENOMIC DNA]</scope>
    <source>
        <strain evidence="2 3">NBRC 108608</strain>
    </source>
</reference>
<feature type="transmembrane region" description="Helical" evidence="1">
    <location>
        <begin position="29"/>
        <end position="54"/>
    </location>
</feature>
<dbReference type="EMBL" id="BKAG01000016">
    <property type="protein sequence ID" value="GEP43237.1"/>
    <property type="molecule type" value="Genomic_DNA"/>
</dbReference>
<gene>
    <name evidence="2" type="ORF">BGE01nite_25280</name>
</gene>
<feature type="transmembrane region" description="Helical" evidence="1">
    <location>
        <begin position="108"/>
        <end position="135"/>
    </location>
</feature>
<sequence length="146" mass="15980">MESLPPPVPPPNTTAVDHEHLRLLTIFHYVLAGVTALFACLPIIHVVIGAALIMAPEETLKNVEGNAPPSWVGWLFVGLGSIFVLIGWTMAVLTYLSGRYIAQRRKSTFSMVIAGIQCAFVPLGTVLGIFTLIVLQRDSVRRLYQP</sequence>
<protein>
    <submittedName>
        <fullName evidence="2">Uncharacterized protein</fullName>
    </submittedName>
</protein>
<proteinExistence type="predicted"/>
<keyword evidence="1" id="KW-0472">Membrane</keyword>
<dbReference type="Proteomes" id="UP000321577">
    <property type="component" value="Unassembled WGS sequence"/>
</dbReference>
<feature type="transmembrane region" description="Helical" evidence="1">
    <location>
        <begin position="74"/>
        <end position="96"/>
    </location>
</feature>